<dbReference type="GO" id="GO:0008528">
    <property type="term" value="F:G protein-coupled peptide receptor activity"/>
    <property type="evidence" value="ECO:0007669"/>
    <property type="project" value="InterPro"/>
</dbReference>
<evidence type="ECO:0000313" key="2">
    <source>
        <dbReference type="EMBL" id="KAJ1358937.1"/>
    </source>
</evidence>
<keyword evidence="1" id="KW-0472">Membrane</keyword>
<dbReference type="Proteomes" id="UP001196413">
    <property type="component" value="Unassembled WGS sequence"/>
</dbReference>
<reference evidence="2" key="1">
    <citation type="submission" date="2021-06" db="EMBL/GenBank/DDBJ databases">
        <title>Parelaphostrongylus tenuis whole genome reference sequence.</title>
        <authorList>
            <person name="Garwood T.J."/>
            <person name="Larsen P.A."/>
            <person name="Fountain-Jones N.M."/>
            <person name="Garbe J.R."/>
            <person name="Macchietto M.G."/>
            <person name="Kania S.A."/>
            <person name="Gerhold R.W."/>
            <person name="Richards J.E."/>
            <person name="Wolf T.M."/>
        </authorList>
    </citation>
    <scope>NUCLEOTIDE SEQUENCE</scope>
    <source>
        <strain evidence="2">MNPRO001-30</strain>
        <tissue evidence="2">Meninges</tissue>
    </source>
</reference>
<keyword evidence="3" id="KW-1185">Reference proteome</keyword>
<comment type="caution">
    <text evidence="2">The sequence shown here is derived from an EMBL/GenBank/DDBJ whole genome shotgun (WGS) entry which is preliminary data.</text>
</comment>
<dbReference type="AlphaFoldDB" id="A0AAD5MI10"/>
<proteinExistence type="predicted"/>
<sequence length="60" mass="6903">MEISTASSAIPCVLLFVFTIALIGRMKENMEMRKKLLKVKDEKGKRDVTTYMSVAWLDHQ</sequence>
<dbReference type="InterPro" id="IPR019427">
    <property type="entry name" value="7TM_GPCR_serpentine_rcpt_Srw"/>
</dbReference>
<dbReference type="EMBL" id="JAHQIW010003516">
    <property type="protein sequence ID" value="KAJ1358937.1"/>
    <property type="molecule type" value="Genomic_DNA"/>
</dbReference>
<name>A0AAD5MI10_PARTN</name>
<evidence type="ECO:0000256" key="1">
    <source>
        <dbReference type="SAM" id="Phobius"/>
    </source>
</evidence>
<accession>A0AAD5MI10</accession>
<keyword evidence="1" id="KW-1133">Transmembrane helix</keyword>
<evidence type="ECO:0000313" key="3">
    <source>
        <dbReference type="Proteomes" id="UP001196413"/>
    </source>
</evidence>
<feature type="transmembrane region" description="Helical" evidence="1">
    <location>
        <begin position="6"/>
        <end position="24"/>
    </location>
</feature>
<protein>
    <submittedName>
        <fullName evidence="2">Uncharacterized protein</fullName>
    </submittedName>
</protein>
<dbReference type="Pfam" id="PF10324">
    <property type="entry name" value="7TM_GPCR_Srw"/>
    <property type="match status" value="1"/>
</dbReference>
<gene>
    <name evidence="2" type="ORF">KIN20_017509</name>
</gene>
<organism evidence="2 3">
    <name type="scientific">Parelaphostrongylus tenuis</name>
    <name type="common">Meningeal worm</name>
    <dbReference type="NCBI Taxonomy" id="148309"/>
    <lineage>
        <taxon>Eukaryota</taxon>
        <taxon>Metazoa</taxon>
        <taxon>Ecdysozoa</taxon>
        <taxon>Nematoda</taxon>
        <taxon>Chromadorea</taxon>
        <taxon>Rhabditida</taxon>
        <taxon>Rhabditina</taxon>
        <taxon>Rhabditomorpha</taxon>
        <taxon>Strongyloidea</taxon>
        <taxon>Metastrongylidae</taxon>
        <taxon>Parelaphostrongylus</taxon>
    </lineage>
</organism>
<keyword evidence="1" id="KW-0812">Transmembrane</keyword>